<dbReference type="SUPFAM" id="SSF54695">
    <property type="entry name" value="POZ domain"/>
    <property type="match status" value="1"/>
</dbReference>
<sequence>MAHDSETCVKRVYNFGRKIRLLLKMAEQYDDVVRKGYTLLWIWPAGKETDRSDLCVAQSELFQESECFFLTVENFSSLKAGEKRSFDVDSKFGILPPMEISLSLSDEGDDVRIEFFSESEEIELRTEEEKVTIVTYWKLSVLDTIGGVVDEKHWCMPIILESNATNEINDIIHLTEKSKLMAKKDIYLSEDTLILKCFLSIPNITKIVYDSHISEVLTEDVQQLTSRDTQDVQQSPTRTTKGVRRSRTGSSRKEKNSPSKEKTSLYEHLFLVDTNLVVEDTCIAVHKVVLRSRSPVFKDMLQKYEGGHLLQYHSTRSGYSHSSKTD</sequence>
<comment type="caution">
    <text evidence="3">The sequence shown here is derived from an EMBL/GenBank/DDBJ whole genome shotgun (WGS) entry which is preliminary data.</text>
</comment>
<dbReference type="EMBL" id="BPLR01007175">
    <property type="protein sequence ID" value="GIY14971.1"/>
    <property type="molecule type" value="Genomic_DNA"/>
</dbReference>
<reference evidence="3 4" key="1">
    <citation type="submission" date="2021-06" db="EMBL/GenBank/DDBJ databases">
        <title>Caerostris extrusa draft genome.</title>
        <authorList>
            <person name="Kono N."/>
            <person name="Arakawa K."/>
        </authorList>
    </citation>
    <scope>NUCLEOTIDE SEQUENCE [LARGE SCALE GENOMIC DNA]</scope>
</reference>
<dbReference type="InterPro" id="IPR000210">
    <property type="entry name" value="BTB/POZ_dom"/>
</dbReference>
<feature type="region of interest" description="Disordered" evidence="1">
    <location>
        <begin position="224"/>
        <end position="260"/>
    </location>
</feature>
<evidence type="ECO:0000313" key="4">
    <source>
        <dbReference type="Proteomes" id="UP001054945"/>
    </source>
</evidence>
<dbReference type="PROSITE" id="PS50097">
    <property type="entry name" value="BTB"/>
    <property type="match status" value="1"/>
</dbReference>
<dbReference type="Proteomes" id="UP001054945">
    <property type="component" value="Unassembled WGS sequence"/>
</dbReference>
<dbReference type="CDD" id="cd18186">
    <property type="entry name" value="BTB_POZ_ZBTB_KLHL-like"/>
    <property type="match status" value="1"/>
</dbReference>
<evidence type="ECO:0000313" key="3">
    <source>
        <dbReference type="EMBL" id="GIY14971.1"/>
    </source>
</evidence>
<dbReference type="Gene3D" id="3.30.710.10">
    <property type="entry name" value="Potassium Channel Kv1.1, Chain A"/>
    <property type="match status" value="1"/>
</dbReference>
<feature type="domain" description="BTB" evidence="2">
    <location>
        <begin position="272"/>
        <end position="302"/>
    </location>
</feature>
<organism evidence="3 4">
    <name type="scientific">Caerostris extrusa</name>
    <name type="common">Bark spider</name>
    <name type="synonym">Caerostris bankana</name>
    <dbReference type="NCBI Taxonomy" id="172846"/>
    <lineage>
        <taxon>Eukaryota</taxon>
        <taxon>Metazoa</taxon>
        <taxon>Ecdysozoa</taxon>
        <taxon>Arthropoda</taxon>
        <taxon>Chelicerata</taxon>
        <taxon>Arachnida</taxon>
        <taxon>Araneae</taxon>
        <taxon>Araneomorphae</taxon>
        <taxon>Entelegynae</taxon>
        <taxon>Araneoidea</taxon>
        <taxon>Araneidae</taxon>
        <taxon>Caerostris</taxon>
    </lineage>
</organism>
<name>A0AAV4R1N0_CAEEX</name>
<accession>A0AAV4R1N0</accession>
<gene>
    <name evidence="3" type="ORF">CEXT_440871</name>
</gene>
<dbReference type="InterPro" id="IPR011333">
    <property type="entry name" value="SKP1/BTB/POZ_sf"/>
</dbReference>
<protein>
    <recommendedName>
        <fullName evidence="2">BTB domain-containing protein</fullName>
    </recommendedName>
</protein>
<evidence type="ECO:0000256" key="1">
    <source>
        <dbReference type="SAM" id="MobiDB-lite"/>
    </source>
</evidence>
<feature type="compositionally biased region" description="Polar residues" evidence="1">
    <location>
        <begin position="224"/>
        <end position="240"/>
    </location>
</feature>
<keyword evidence="4" id="KW-1185">Reference proteome</keyword>
<feature type="compositionally biased region" description="Basic and acidic residues" evidence="1">
    <location>
        <begin position="251"/>
        <end position="260"/>
    </location>
</feature>
<evidence type="ECO:0000259" key="2">
    <source>
        <dbReference type="PROSITE" id="PS50097"/>
    </source>
</evidence>
<dbReference type="AlphaFoldDB" id="A0AAV4R1N0"/>
<dbReference type="Pfam" id="PF00651">
    <property type="entry name" value="BTB"/>
    <property type="match status" value="1"/>
</dbReference>
<proteinExistence type="predicted"/>